<gene>
    <name evidence="15" type="primary">Gle1</name>
    <name evidence="15" type="ORF">CDAR_491761</name>
</gene>
<proteinExistence type="inferred from homology"/>
<evidence type="ECO:0000256" key="10">
    <source>
        <dbReference type="ARBA" id="ARBA00026227"/>
    </source>
</evidence>
<dbReference type="GO" id="GO:0044614">
    <property type="term" value="C:nuclear pore cytoplasmic filaments"/>
    <property type="evidence" value="ECO:0007669"/>
    <property type="project" value="TreeGrafter"/>
</dbReference>
<dbReference type="GO" id="GO:0015031">
    <property type="term" value="P:protein transport"/>
    <property type="evidence" value="ECO:0007669"/>
    <property type="project" value="UniProtKB-KW"/>
</dbReference>
<evidence type="ECO:0000256" key="4">
    <source>
        <dbReference type="ARBA" id="ARBA00022816"/>
    </source>
</evidence>
<feature type="compositionally biased region" description="Basic and acidic residues" evidence="14">
    <location>
        <begin position="62"/>
        <end position="87"/>
    </location>
</feature>
<dbReference type="GO" id="GO:0005543">
    <property type="term" value="F:phospholipid binding"/>
    <property type="evidence" value="ECO:0007669"/>
    <property type="project" value="TreeGrafter"/>
</dbReference>
<feature type="coiled-coil region" evidence="13">
    <location>
        <begin position="154"/>
        <end position="224"/>
    </location>
</feature>
<comment type="function">
    <text evidence="9">Required for the export of mRNAs containing poly(A) tails from the nucleus into the cytoplasm. May be involved in the terminal step of the mRNA transport through the nuclear pore complex (NPC).</text>
</comment>
<dbReference type="EMBL" id="BPLQ01001016">
    <property type="protein sequence ID" value="GIX77461.1"/>
    <property type="molecule type" value="Genomic_DNA"/>
</dbReference>
<keyword evidence="5" id="KW-0653">Protein transport</keyword>
<dbReference type="AlphaFoldDB" id="A0AAV4MYB7"/>
<keyword evidence="3" id="KW-0813">Transport</keyword>
<dbReference type="InterPro" id="IPR012476">
    <property type="entry name" value="GLE1"/>
</dbReference>
<dbReference type="PANTHER" id="PTHR12960">
    <property type="entry name" value="GLE-1-RELATED"/>
    <property type="match status" value="1"/>
</dbReference>
<dbReference type="InterPro" id="IPR038506">
    <property type="entry name" value="GLE1-like_sf"/>
</dbReference>
<feature type="compositionally biased region" description="Polar residues" evidence="14">
    <location>
        <begin position="327"/>
        <end position="343"/>
    </location>
</feature>
<evidence type="ECO:0000256" key="3">
    <source>
        <dbReference type="ARBA" id="ARBA00022448"/>
    </source>
</evidence>
<keyword evidence="4" id="KW-0509">mRNA transport</keyword>
<accession>A0AAV4MYB7</accession>
<keyword evidence="7" id="KW-0906">Nuclear pore complex</keyword>
<protein>
    <recommendedName>
        <fullName evidence="10">mRNA export factor GLE1</fullName>
    </recommendedName>
    <alternativeName>
        <fullName evidence="12">GLE1 RNA export mediator</fullName>
    </alternativeName>
    <alternativeName>
        <fullName evidence="11">Nucleoporin GLE1</fullName>
    </alternativeName>
</protein>
<reference evidence="15 16" key="1">
    <citation type="submission" date="2021-06" db="EMBL/GenBank/DDBJ databases">
        <title>Caerostris darwini draft genome.</title>
        <authorList>
            <person name="Kono N."/>
            <person name="Arakawa K."/>
        </authorList>
    </citation>
    <scope>NUCLEOTIDE SEQUENCE [LARGE SCALE GENOMIC DNA]</scope>
</reference>
<evidence type="ECO:0000256" key="6">
    <source>
        <dbReference type="ARBA" id="ARBA00023010"/>
    </source>
</evidence>
<evidence type="ECO:0000256" key="14">
    <source>
        <dbReference type="SAM" id="MobiDB-lite"/>
    </source>
</evidence>
<evidence type="ECO:0000313" key="16">
    <source>
        <dbReference type="Proteomes" id="UP001054837"/>
    </source>
</evidence>
<dbReference type="Proteomes" id="UP001054837">
    <property type="component" value="Unassembled WGS sequence"/>
</dbReference>
<dbReference type="GO" id="GO:0016973">
    <property type="term" value="P:poly(A)+ mRNA export from nucleus"/>
    <property type="evidence" value="ECO:0007669"/>
    <property type="project" value="InterPro"/>
</dbReference>
<evidence type="ECO:0000256" key="7">
    <source>
        <dbReference type="ARBA" id="ARBA00023132"/>
    </source>
</evidence>
<dbReference type="GO" id="GO:0005737">
    <property type="term" value="C:cytoplasm"/>
    <property type="evidence" value="ECO:0007669"/>
    <property type="project" value="TreeGrafter"/>
</dbReference>
<evidence type="ECO:0000256" key="1">
    <source>
        <dbReference type="ARBA" id="ARBA00004567"/>
    </source>
</evidence>
<keyword evidence="8" id="KW-0539">Nucleus</keyword>
<comment type="similarity">
    <text evidence="2">Belongs to the GLE1 family.</text>
</comment>
<dbReference type="PANTHER" id="PTHR12960:SF0">
    <property type="entry name" value="MRNA EXPORT FACTOR GLE1"/>
    <property type="match status" value="1"/>
</dbReference>
<evidence type="ECO:0000256" key="8">
    <source>
        <dbReference type="ARBA" id="ARBA00023242"/>
    </source>
</evidence>
<name>A0AAV4MYB7_9ARAC</name>
<comment type="subcellular location">
    <subcellularLocation>
        <location evidence="1">Nucleus</location>
        <location evidence="1">Nuclear pore complex</location>
    </subcellularLocation>
</comment>
<dbReference type="GO" id="GO:0031369">
    <property type="term" value="F:translation initiation factor binding"/>
    <property type="evidence" value="ECO:0007669"/>
    <property type="project" value="TreeGrafter"/>
</dbReference>
<organism evidence="15 16">
    <name type="scientific">Caerostris darwini</name>
    <dbReference type="NCBI Taxonomy" id="1538125"/>
    <lineage>
        <taxon>Eukaryota</taxon>
        <taxon>Metazoa</taxon>
        <taxon>Ecdysozoa</taxon>
        <taxon>Arthropoda</taxon>
        <taxon>Chelicerata</taxon>
        <taxon>Arachnida</taxon>
        <taxon>Araneae</taxon>
        <taxon>Araneomorphae</taxon>
        <taxon>Entelegynae</taxon>
        <taxon>Araneoidea</taxon>
        <taxon>Araneidae</taxon>
        <taxon>Caerostris</taxon>
    </lineage>
</organism>
<comment type="caution">
    <text evidence="15">The sequence shown here is derived from an EMBL/GenBank/DDBJ whole genome shotgun (WGS) entry which is preliminary data.</text>
</comment>
<evidence type="ECO:0000256" key="13">
    <source>
        <dbReference type="SAM" id="Coils"/>
    </source>
</evidence>
<evidence type="ECO:0000256" key="9">
    <source>
        <dbReference type="ARBA" id="ARBA00024680"/>
    </source>
</evidence>
<feature type="region of interest" description="Disordered" evidence="14">
    <location>
        <begin position="321"/>
        <end position="358"/>
    </location>
</feature>
<evidence type="ECO:0000256" key="2">
    <source>
        <dbReference type="ARBA" id="ARBA00011056"/>
    </source>
</evidence>
<keyword evidence="6" id="KW-0811">Translocation</keyword>
<evidence type="ECO:0000256" key="12">
    <source>
        <dbReference type="ARBA" id="ARBA00030897"/>
    </source>
</evidence>
<keyword evidence="13" id="KW-0175">Coiled coil</keyword>
<feature type="region of interest" description="Disordered" evidence="14">
    <location>
        <begin position="60"/>
        <end position="88"/>
    </location>
</feature>
<evidence type="ECO:0000256" key="11">
    <source>
        <dbReference type="ARBA" id="ARBA00029983"/>
    </source>
</evidence>
<keyword evidence="16" id="KW-1185">Reference proteome</keyword>
<dbReference type="Pfam" id="PF07817">
    <property type="entry name" value="GLE1"/>
    <property type="match status" value="1"/>
</dbReference>
<evidence type="ECO:0000313" key="15">
    <source>
        <dbReference type="EMBL" id="GIX77461.1"/>
    </source>
</evidence>
<evidence type="ECO:0000256" key="5">
    <source>
        <dbReference type="ARBA" id="ARBA00022927"/>
    </source>
</evidence>
<sequence length="689" mass="79039">MDVGLALRNTSKGRIKYDKYWAQEGRTKEMLDEISKKTSNLTLGLSAKILDLILSENQDGNKSCDNDEKKDIPDSSPKENKPKKESENINSDIYFYEKQYETERPILEYEEATLQFMEDTFNSKRKEFDDYSNELQQLSYQEYLLIKRKNELDAKRRAAELDKAEKEILEEARKKQQALQERSRSHVKILSEKVQEAEMRRKKAEEERKKIEQEKAEMKALLYKCHEEAQENFTKSIKKLASFEYSDHLQSSQKEQVDKMTKVLQKIAGYVEQAEHKDVTIDDILNANLCVKEVLDVYQEIVNDIENAKFKALKSHEKSPGADIVDLSSSPLKEQGNSDTISPEINKGESESEVMSEDVTDISKIDKERELLSRFIAPDAIDEHLNVMENLKCIESNFVEPFKKDPRNKKIRFELQKAINVPINSLSSNSGSQIKIKINRLLTILSGNMPEISMKNMSSDSAIYNFSTYLIAKQFVEQGDTQISAQHSTAFPIAMAILGIWSKKPDVGSLILGHFYSRCPYLVPFYPPKQVGQSDVEYYTMLGYHVDDQGVIEEKHKFLNRISGYVRLYAAIICAPLPPSVKAQHPHGLVCGWKWLARIINLEPRPDITATVLFDFLDVAGHSLQKIYGKQFKKIIYILCKEFFPKIKQVTPGGTGGPIERLETFLQQTAKKGYISPPNGFLDSNFWNR</sequence>
<dbReference type="GO" id="GO:0000822">
    <property type="term" value="F:inositol hexakisphosphate binding"/>
    <property type="evidence" value="ECO:0007669"/>
    <property type="project" value="TreeGrafter"/>
</dbReference>
<dbReference type="Gene3D" id="1.25.40.510">
    <property type="entry name" value="GLE1-like"/>
    <property type="match status" value="1"/>
</dbReference>